<sequence>MLINPLAPLTNANLNAGKSSISNAKCVLVVNGADSKRTIFLTDSGGTAIGSFTLPRYAMVKVTKGKNELLYAAENAAGTGNPDSIFVTFTKIAFTD</sequence>
<proteinExistence type="predicted"/>
<protein>
    <submittedName>
        <fullName evidence="1">Uncharacterized protein</fullName>
    </submittedName>
</protein>
<dbReference type="AlphaFoldDB" id="A0A3D6BNT1"/>
<accession>A0A3D6BNT1</accession>
<comment type="caution">
    <text evidence="1">The sequence shown here is derived from an EMBL/GenBank/DDBJ whole genome shotgun (WGS) entry which is preliminary data.</text>
</comment>
<gene>
    <name evidence="1" type="ORF">DHV22_04470</name>
</gene>
<name>A0A3D6BNT1_9FLAO</name>
<organism evidence="1 2">
    <name type="scientific">Xanthomarina gelatinilytica</name>
    <dbReference type="NCBI Taxonomy" id="1137281"/>
    <lineage>
        <taxon>Bacteria</taxon>
        <taxon>Pseudomonadati</taxon>
        <taxon>Bacteroidota</taxon>
        <taxon>Flavobacteriia</taxon>
        <taxon>Flavobacteriales</taxon>
        <taxon>Flavobacteriaceae</taxon>
        <taxon>Xanthomarina</taxon>
    </lineage>
</organism>
<dbReference type="Proteomes" id="UP000263268">
    <property type="component" value="Unassembled WGS sequence"/>
</dbReference>
<dbReference type="EMBL" id="DPRK01000075">
    <property type="protein sequence ID" value="HCY80900.1"/>
    <property type="molecule type" value="Genomic_DNA"/>
</dbReference>
<evidence type="ECO:0000313" key="2">
    <source>
        <dbReference type="Proteomes" id="UP000263268"/>
    </source>
</evidence>
<evidence type="ECO:0000313" key="1">
    <source>
        <dbReference type="EMBL" id="HCY80900.1"/>
    </source>
</evidence>
<reference evidence="1 2" key="1">
    <citation type="journal article" date="2018" name="Nat. Biotechnol.">
        <title>A standardized bacterial taxonomy based on genome phylogeny substantially revises the tree of life.</title>
        <authorList>
            <person name="Parks D.H."/>
            <person name="Chuvochina M."/>
            <person name="Waite D.W."/>
            <person name="Rinke C."/>
            <person name="Skarshewski A."/>
            <person name="Chaumeil P.A."/>
            <person name="Hugenholtz P."/>
        </authorList>
    </citation>
    <scope>NUCLEOTIDE SEQUENCE [LARGE SCALE GENOMIC DNA]</scope>
    <source>
        <strain evidence="1">UBA10227</strain>
    </source>
</reference>